<feature type="chain" id="PRO_5006135367" description="Lipoprotein" evidence="1">
    <location>
        <begin position="24"/>
        <end position="257"/>
    </location>
</feature>
<dbReference type="STRING" id="1300341.I595_351"/>
<protein>
    <recommendedName>
        <fullName evidence="4">Lipoprotein</fullName>
    </recommendedName>
</protein>
<sequence length="257" mass="27751">MKRISFYLSIAITALFISCSDDAAEDTMEIVEEPTGFSAELQTILTTDDVSSAVDDALAQLFIGGSTSNKGVNDCYSADYTDAGFTATFNNCVLNGSENINGTLNILYSFTGNENEYTVTFSEFFVGTTKVDGSRKVTLNTTDLEQGLSYSIASNITVEEENGRIITESGNKLFQFIFAEGEDTVWNLSGNWTVTVDNDTYVIGGNVSKPLNCEYWASGSMAIGKNGIDLDVDFGDGTCDDEALLTYPDGTTETIQL</sequence>
<reference evidence="2 3" key="1">
    <citation type="submission" date="2015-09" db="EMBL/GenBank/DDBJ databases">
        <title>Genome sequence of the marine flavobacterium Croceitalea dokdonensis DOKDO 023 that contains proton- and sodium-pumping rhodopsins.</title>
        <authorList>
            <person name="Kwon S.-K."/>
            <person name="Lee H.K."/>
            <person name="Kwak M.-J."/>
            <person name="Kim J.F."/>
        </authorList>
    </citation>
    <scope>NUCLEOTIDE SEQUENCE [LARGE SCALE GENOMIC DNA]</scope>
    <source>
        <strain evidence="2 3">DOKDO 023</strain>
    </source>
</reference>
<evidence type="ECO:0008006" key="4">
    <source>
        <dbReference type="Google" id="ProtNLM"/>
    </source>
</evidence>
<keyword evidence="1" id="KW-0732">Signal</keyword>
<organism evidence="2 3">
    <name type="scientific">Croceitalea dokdonensis DOKDO 023</name>
    <dbReference type="NCBI Taxonomy" id="1300341"/>
    <lineage>
        <taxon>Bacteria</taxon>
        <taxon>Pseudomonadati</taxon>
        <taxon>Bacteroidota</taxon>
        <taxon>Flavobacteriia</taxon>
        <taxon>Flavobacteriales</taxon>
        <taxon>Flavobacteriaceae</taxon>
        <taxon>Croceitalea</taxon>
    </lineage>
</organism>
<evidence type="ECO:0000313" key="3">
    <source>
        <dbReference type="Proteomes" id="UP000050280"/>
    </source>
</evidence>
<dbReference type="EMBL" id="LDJX01000001">
    <property type="protein sequence ID" value="KPM33448.1"/>
    <property type="molecule type" value="Genomic_DNA"/>
</dbReference>
<name>A0A0P7B451_9FLAO</name>
<dbReference type="PROSITE" id="PS51257">
    <property type="entry name" value="PROKAR_LIPOPROTEIN"/>
    <property type="match status" value="1"/>
</dbReference>
<gene>
    <name evidence="2" type="ORF">I595_351</name>
</gene>
<evidence type="ECO:0000313" key="2">
    <source>
        <dbReference type="EMBL" id="KPM33448.1"/>
    </source>
</evidence>
<proteinExistence type="predicted"/>
<keyword evidence="3" id="KW-1185">Reference proteome</keyword>
<dbReference type="OrthoDB" id="1114031at2"/>
<comment type="caution">
    <text evidence="2">The sequence shown here is derived from an EMBL/GenBank/DDBJ whole genome shotgun (WGS) entry which is preliminary data.</text>
</comment>
<dbReference type="AlphaFoldDB" id="A0A0P7B451"/>
<accession>A0A0P7B451</accession>
<dbReference type="Proteomes" id="UP000050280">
    <property type="component" value="Unassembled WGS sequence"/>
</dbReference>
<feature type="signal peptide" evidence="1">
    <location>
        <begin position="1"/>
        <end position="23"/>
    </location>
</feature>
<evidence type="ECO:0000256" key="1">
    <source>
        <dbReference type="SAM" id="SignalP"/>
    </source>
</evidence>
<dbReference type="RefSeq" id="WP_054557640.1">
    <property type="nucleotide sequence ID" value="NZ_LDJX01000001.1"/>
</dbReference>